<evidence type="ECO:0000313" key="3">
    <source>
        <dbReference type="Proteomes" id="UP000053477"/>
    </source>
</evidence>
<proteinExistence type="predicted"/>
<sequence>MPFVYQSKPPRMRSDSVDPPSLYQARNPAGAANVEIPLHTHVRISTTTQYLKLEAMWRPLWSHHGAQRTLTRTTAYARPVTDTPSPDRSSTRLTAAGTALPSSELLPIQRTVRNACGPAMRPFALNTRRFMVHGDADKVASPHKAEYLSRAAEALRGFLCVGFDACSTHGTPHVRAAFSVFVGTVVVKQRQAAPQCGSPACSFQEDAPDRARALLLISVTRAGGILKSLPRLTRCGIPGAKFINFRILQPLFGIDLSHLREEFSGLGKHNSVLRTDAAWQNRELEAAIKSYSIGYTSETLSFSIFSEPDWIVLKFRNAGEALSLAVQTLHPGKTTMKVFFMPNVYQLQDRDIFEDVSHS</sequence>
<evidence type="ECO:0000313" key="2">
    <source>
        <dbReference type="EMBL" id="KLO20786.1"/>
    </source>
</evidence>
<feature type="region of interest" description="Disordered" evidence="1">
    <location>
        <begin position="72"/>
        <end position="92"/>
    </location>
</feature>
<name>A0A0H2SUG0_9AGAM</name>
<dbReference type="Proteomes" id="UP000053477">
    <property type="component" value="Unassembled WGS sequence"/>
</dbReference>
<dbReference type="AlphaFoldDB" id="A0A0H2SUG0"/>
<reference evidence="2 3" key="1">
    <citation type="submission" date="2015-04" db="EMBL/GenBank/DDBJ databases">
        <title>Complete genome sequence of Schizopora paradoxa KUC8140, a cosmopolitan wood degrader in East Asia.</title>
        <authorList>
            <consortium name="DOE Joint Genome Institute"/>
            <person name="Min B."/>
            <person name="Park H."/>
            <person name="Jang Y."/>
            <person name="Kim J.-J."/>
            <person name="Kim K.H."/>
            <person name="Pangilinan J."/>
            <person name="Lipzen A."/>
            <person name="Riley R."/>
            <person name="Grigoriev I.V."/>
            <person name="Spatafora J.W."/>
            <person name="Choi I.-G."/>
        </authorList>
    </citation>
    <scope>NUCLEOTIDE SEQUENCE [LARGE SCALE GENOMIC DNA]</scope>
    <source>
        <strain evidence="2 3">KUC8140</strain>
    </source>
</reference>
<evidence type="ECO:0000256" key="1">
    <source>
        <dbReference type="SAM" id="MobiDB-lite"/>
    </source>
</evidence>
<feature type="region of interest" description="Disordered" evidence="1">
    <location>
        <begin position="1"/>
        <end position="20"/>
    </location>
</feature>
<keyword evidence="3" id="KW-1185">Reference proteome</keyword>
<feature type="compositionally biased region" description="Polar residues" evidence="1">
    <location>
        <begin position="82"/>
        <end position="92"/>
    </location>
</feature>
<gene>
    <name evidence="2" type="ORF">SCHPADRAFT_884761</name>
</gene>
<accession>A0A0H2SUG0</accession>
<protein>
    <submittedName>
        <fullName evidence="2">Uncharacterized protein</fullName>
    </submittedName>
</protein>
<dbReference type="EMBL" id="KQ085882">
    <property type="protein sequence ID" value="KLO20786.1"/>
    <property type="molecule type" value="Genomic_DNA"/>
</dbReference>
<organism evidence="2 3">
    <name type="scientific">Schizopora paradoxa</name>
    <dbReference type="NCBI Taxonomy" id="27342"/>
    <lineage>
        <taxon>Eukaryota</taxon>
        <taxon>Fungi</taxon>
        <taxon>Dikarya</taxon>
        <taxon>Basidiomycota</taxon>
        <taxon>Agaricomycotina</taxon>
        <taxon>Agaricomycetes</taxon>
        <taxon>Hymenochaetales</taxon>
        <taxon>Schizoporaceae</taxon>
        <taxon>Schizopora</taxon>
    </lineage>
</organism>
<dbReference type="InParanoid" id="A0A0H2SUG0"/>